<protein>
    <recommendedName>
        <fullName evidence="4">Fe-S protein</fullName>
    </recommendedName>
</protein>
<proteinExistence type="predicted"/>
<name>A0ABX8Z108_9BACT</name>
<keyword evidence="3" id="KW-1185">Reference proteome</keyword>
<evidence type="ECO:0008006" key="4">
    <source>
        <dbReference type="Google" id="ProtNLM"/>
    </source>
</evidence>
<organism evidence="2 3">
    <name type="scientific">Candidatus Rhabdochlamydia porcellionis</name>
    <dbReference type="NCBI Taxonomy" id="225148"/>
    <lineage>
        <taxon>Bacteria</taxon>
        <taxon>Pseudomonadati</taxon>
        <taxon>Chlamydiota</taxon>
        <taxon>Chlamydiia</taxon>
        <taxon>Parachlamydiales</taxon>
        <taxon>Candidatus Rhabdochlamydiaceae</taxon>
        <taxon>Candidatus Rhabdochlamydia</taxon>
    </lineage>
</organism>
<accession>A0ABX8Z108</accession>
<keyword evidence="1" id="KW-0732">Signal</keyword>
<feature type="chain" id="PRO_5045777376" description="Fe-S protein" evidence="1">
    <location>
        <begin position="21"/>
        <end position="324"/>
    </location>
</feature>
<dbReference type="Proteomes" id="UP000822862">
    <property type="component" value="Chromosome"/>
</dbReference>
<sequence>MNIFKTYLIRLVALCSPLTGFTSSSDILHIAPTEPWFTGPLLTPSANVIPKGHYNIQSYLFFTNTYGHYNAHWKNHSMPHLFIGSFVLDIEFGLSKICDFQFNPLVLYKHQKDIHTWAFGDIPISLGFQLYKAAPTGPAIKLRLLATLPTGKYQHLSLHKQGLDAGGSGSYFPGIALVIGRTFQMGCSHFLATRFNLSYRLPTPVHVKGLNSYGGGSHTRGKIFPGQFFISLLGLEWSLTQRFVLACDLEYIHTNKTRFKGNKGHLNGIPHLIGSASKEQISIAPAIEYNFNHNVGIIAGCWFTIAGRNIPAFASGIISLNIYK</sequence>
<evidence type="ECO:0000313" key="2">
    <source>
        <dbReference type="EMBL" id="QZA59324.1"/>
    </source>
</evidence>
<reference evidence="2 3" key="2">
    <citation type="submission" date="2021-05" db="EMBL/GenBank/DDBJ databases">
        <title>Ecology and evolution of chlamydial symbionts of arthropods.</title>
        <authorList>
            <person name="Halter T."/>
            <person name="Sixt B.S."/>
            <person name="Toenshoff E.R."/>
            <person name="Koestlbacher S."/>
            <person name="Schulz F."/>
            <person name="Kostanjsek R."/>
            <person name="Collingro A."/>
            <person name="Hendrickx F."/>
            <person name="Horn M."/>
        </authorList>
    </citation>
    <scope>NUCLEOTIDE SEQUENCE [LARGE SCALE GENOMIC DNA]</scope>
    <source>
        <strain evidence="2 3">15C</strain>
    </source>
</reference>
<gene>
    <name evidence="2" type="ORF">RHAB15C_0001210</name>
</gene>
<dbReference type="RefSeq" id="WP_194845173.1">
    <property type="nucleotide sequence ID" value="NZ_CP075585.1"/>
</dbReference>
<evidence type="ECO:0000256" key="1">
    <source>
        <dbReference type="SAM" id="SignalP"/>
    </source>
</evidence>
<feature type="signal peptide" evidence="1">
    <location>
        <begin position="1"/>
        <end position="20"/>
    </location>
</feature>
<evidence type="ECO:0000313" key="3">
    <source>
        <dbReference type="Proteomes" id="UP000822862"/>
    </source>
</evidence>
<dbReference type="EMBL" id="CP075585">
    <property type="protein sequence ID" value="QZA59324.1"/>
    <property type="molecule type" value="Genomic_DNA"/>
</dbReference>
<reference evidence="2 3" key="1">
    <citation type="submission" date="2020-01" db="EMBL/GenBank/DDBJ databases">
        <authorList>
            <person name="Sixt B."/>
            <person name="Schulz F."/>
            <person name="Kostanjsek R."/>
            <person name="Koestlbacher S."/>
            <person name="Collingro A."/>
            <person name="Toenshoff E."/>
            <person name="Horn M."/>
        </authorList>
    </citation>
    <scope>NUCLEOTIDE SEQUENCE [LARGE SCALE GENOMIC DNA]</scope>
    <source>
        <strain evidence="2 3">15C</strain>
    </source>
</reference>